<dbReference type="InterPro" id="IPR027256">
    <property type="entry name" value="P-typ_ATPase_IB"/>
</dbReference>
<feature type="domain" description="HMA" evidence="7">
    <location>
        <begin position="1"/>
        <end position="59"/>
    </location>
</feature>
<reference evidence="8" key="1">
    <citation type="journal article" date="2022" name="New Phytol.">
        <title>Evolutionary transition to the ectomycorrhizal habit in the genomes of a hyperdiverse lineage of mushroom-forming fungi.</title>
        <authorList>
            <person name="Looney B."/>
            <person name="Miyauchi S."/>
            <person name="Morin E."/>
            <person name="Drula E."/>
            <person name="Courty P.E."/>
            <person name="Kohler A."/>
            <person name="Kuo A."/>
            <person name="LaButti K."/>
            <person name="Pangilinan J."/>
            <person name="Lipzen A."/>
            <person name="Riley R."/>
            <person name="Andreopoulos W."/>
            <person name="He G."/>
            <person name="Johnson J."/>
            <person name="Nolan M."/>
            <person name="Tritt A."/>
            <person name="Barry K.W."/>
            <person name="Grigoriev I.V."/>
            <person name="Nagy L.G."/>
            <person name="Hibbett D."/>
            <person name="Henrissat B."/>
            <person name="Matheny P.B."/>
            <person name="Labbe J."/>
            <person name="Martin F.M."/>
        </authorList>
    </citation>
    <scope>NUCLEOTIDE SEQUENCE</scope>
    <source>
        <strain evidence="8">BPL690</strain>
    </source>
</reference>
<organism evidence="8 9">
    <name type="scientific">Multifurca ochricompacta</name>
    <dbReference type="NCBI Taxonomy" id="376703"/>
    <lineage>
        <taxon>Eukaryota</taxon>
        <taxon>Fungi</taxon>
        <taxon>Dikarya</taxon>
        <taxon>Basidiomycota</taxon>
        <taxon>Agaricomycotina</taxon>
        <taxon>Agaricomycetes</taxon>
        <taxon>Russulales</taxon>
        <taxon>Russulaceae</taxon>
        <taxon>Multifurca</taxon>
    </lineage>
</organism>
<dbReference type="Pfam" id="PF00122">
    <property type="entry name" value="E1-E2_ATPase"/>
    <property type="match status" value="1"/>
</dbReference>
<dbReference type="Gene3D" id="3.40.50.1000">
    <property type="entry name" value="HAD superfamily/HAD-like"/>
    <property type="match status" value="1"/>
</dbReference>
<feature type="transmembrane region" description="Helical" evidence="6">
    <location>
        <begin position="760"/>
        <end position="782"/>
    </location>
</feature>
<name>A0AAD4M5C5_9AGAM</name>
<dbReference type="Gene3D" id="3.30.70.100">
    <property type="match status" value="1"/>
</dbReference>
<keyword evidence="4 6" id="KW-1133">Transmembrane helix</keyword>
<dbReference type="SUPFAM" id="SSF55008">
    <property type="entry name" value="HMA, heavy metal-associated domain"/>
    <property type="match status" value="1"/>
</dbReference>
<dbReference type="PANTHER" id="PTHR46594:SF4">
    <property type="entry name" value="P-TYPE CATION-TRANSPORTING ATPASE"/>
    <property type="match status" value="1"/>
</dbReference>
<keyword evidence="6" id="KW-0547">Nucleotide-binding</keyword>
<keyword evidence="5 6" id="KW-0472">Membrane</keyword>
<evidence type="ECO:0000256" key="2">
    <source>
        <dbReference type="ARBA" id="ARBA00022692"/>
    </source>
</evidence>
<dbReference type="InterPro" id="IPR023298">
    <property type="entry name" value="ATPase_P-typ_TM_dom_sf"/>
</dbReference>
<comment type="similarity">
    <text evidence="6">Belongs to the cation transport ATPase (P-type) (TC 3.A.3) family. Type IB subfamily.</text>
</comment>
<accession>A0AAD4M5C5</accession>
<dbReference type="NCBIfam" id="TIGR01511">
    <property type="entry name" value="ATPase-IB1_Cu"/>
    <property type="match status" value="1"/>
</dbReference>
<dbReference type="GO" id="GO:0005524">
    <property type="term" value="F:ATP binding"/>
    <property type="evidence" value="ECO:0007669"/>
    <property type="project" value="UniProtKB-UniRule"/>
</dbReference>
<feature type="transmembrane region" description="Helical" evidence="6">
    <location>
        <begin position="152"/>
        <end position="174"/>
    </location>
</feature>
<dbReference type="SUPFAM" id="SSF81653">
    <property type="entry name" value="Calcium ATPase, transduction domain A"/>
    <property type="match status" value="1"/>
</dbReference>
<evidence type="ECO:0000313" key="9">
    <source>
        <dbReference type="Proteomes" id="UP001203297"/>
    </source>
</evidence>
<dbReference type="SUPFAM" id="SSF56784">
    <property type="entry name" value="HAD-like"/>
    <property type="match status" value="1"/>
</dbReference>
<evidence type="ECO:0000256" key="6">
    <source>
        <dbReference type="RuleBase" id="RU362081"/>
    </source>
</evidence>
<evidence type="ECO:0000313" key="8">
    <source>
        <dbReference type="EMBL" id="KAI0302414.1"/>
    </source>
</evidence>
<dbReference type="GO" id="GO:0016887">
    <property type="term" value="F:ATP hydrolysis activity"/>
    <property type="evidence" value="ECO:0007669"/>
    <property type="project" value="InterPro"/>
</dbReference>
<evidence type="ECO:0000256" key="3">
    <source>
        <dbReference type="ARBA" id="ARBA00022723"/>
    </source>
</evidence>
<dbReference type="PROSITE" id="PS01229">
    <property type="entry name" value="COF_2"/>
    <property type="match status" value="1"/>
</dbReference>
<keyword evidence="9" id="KW-1185">Reference proteome</keyword>
<dbReference type="PROSITE" id="PS00154">
    <property type="entry name" value="ATPASE_E1_E2"/>
    <property type="match status" value="1"/>
</dbReference>
<dbReference type="PRINTS" id="PR00119">
    <property type="entry name" value="CATATPASE"/>
</dbReference>
<dbReference type="CDD" id="cd00371">
    <property type="entry name" value="HMA"/>
    <property type="match status" value="1"/>
</dbReference>
<dbReference type="InterPro" id="IPR001757">
    <property type="entry name" value="P_typ_ATPase"/>
</dbReference>
<dbReference type="SUPFAM" id="SSF81665">
    <property type="entry name" value="Calcium ATPase, transmembrane domain M"/>
    <property type="match status" value="1"/>
</dbReference>
<gene>
    <name evidence="8" type="ORF">B0F90DRAFT_1837210</name>
</gene>
<dbReference type="PANTHER" id="PTHR46594">
    <property type="entry name" value="P-TYPE CATION-TRANSPORTING ATPASE"/>
    <property type="match status" value="1"/>
</dbReference>
<keyword evidence="2 6" id="KW-0812">Transmembrane</keyword>
<dbReference type="PROSITE" id="PS50846">
    <property type="entry name" value="HMA_2"/>
    <property type="match status" value="1"/>
</dbReference>
<proteinExistence type="inferred from homology"/>
<dbReference type="EMBL" id="WTXG01000011">
    <property type="protein sequence ID" value="KAI0302414.1"/>
    <property type="molecule type" value="Genomic_DNA"/>
</dbReference>
<dbReference type="InterPro" id="IPR036163">
    <property type="entry name" value="HMA_dom_sf"/>
</dbReference>
<feature type="transmembrane region" description="Helical" evidence="6">
    <location>
        <begin position="180"/>
        <end position="197"/>
    </location>
</feature>
<feature type="transmembrane region" description="Helical" evidence="6">
    <location>
        <begin position="729"/>
        <end position="754"/>
    </location>
</feature>
<evidence type="ECO:0000259" key="7">
    <source>
        <dbReference type="PROSITE" id="PS50846"/>
    </source>
</evidence>
<feature type="transmembrane region" description="Helical" evidence="6">
    <location>
        <begin position="248"/>
        <end position="269"/>
    </location>
</feature>
<evidence type="ECO:0000256" key="1">
    <source>
        <dbReference type="ARBA" id="ARBA00004370"/>
    </source>
</evidence>
<dbReference type="AlphaFoldDB" id="A0AAD4M5C5"/>
<dbReference type="Proteomes" id="UP001203297">
    <property type="component" value="Unassembled WGS sequence"/>
</dbReference>
<sequence>MDCPACAHTVTNALLRFPSVQDVKVNSFTGQASLVFREGFAFPPDIAKRATQLTGYKCAVLNEARFEGNHRLLHIKFMSDTRLPHEYLKLPPGVAILETSRTGSNTIFDVQYDATMIQPRSVLDYFAPMGGSFLPPSKSDASAQLTKEIISLFFLTVISAILCIPVLVFAWAPLQPKPKIYGAVSLFFATCIQLYAGGPLYSATFRSLFLQRTLDMDALVALSSTIAYVFSLVAYATQAAGHEFSTPFFETPALLLTLITFGKLIAVYARRRATSAIDNLGTLQPDFVQLVSADGTAVTVIHVDLVHLHDVLRISADAVVPTDGVVLRGSTQVDESALTGESLPVNKAPGATLTAGTRNVSSSVDMQVSRVPAENTLADLTALVTRLQEARLSIQDLADRAATFFAPVILAVATAVFVIWIVIALRVRGEEANKAILTALRYTIAVLVVSCPCGIVLCVPMVVVIAGAVSAREGVLFKTATAIQYAKNTTVAVFDKTGTLTLGQMAVVEAHTREDVVGTILGIVSENPHPVAQAVAKYLRVTYPHISAEPFSEEIRSLPGQGIEVTLNGVQIRGGSPNWLGLQTEPVYSLMTERALTMFAVTFQESARAAVELLQGQGIQVHIVSGDLPPVVLALAKQLGIPPERALGGCLPAEKVARVRALQASGAQVLFIGDGTNDTPALAAADISVAMSSGTDVARSTADVVFLAPDLARALAVLLRLSRGAVRRICINFAWACVYNVFAVLLAAGAFVKFRIAPEYAGLGEMVSVVPVIIVAWSTWLLKN</sequence>
<dbReference type="NCBIfam" id="TIGR01525">
    <property type="entry name" value="ATPase-IB_hvy"/>
    <property type="match status" value="1"/>
</dbReference>
<dbReference type="Gene3D" id="3.40.1110.10">
    <property type="entry name" value="Calcium-transporting ATPase, cytoplasmic domain N"/>
    <property type="match status" value="1"/>
</dbReference>
<keyword evidence="6" id="KW-0067">ATP-binding</keyword>
<dbReference type="InterPro" id="IPR008250">
    <property type="entry name" value="ATPase_P-typ_transduc_dom_A_sf"/>
</dbReference>
<dbReference type="GO" id="GO:0019829">
    <property type="term" value="F:ATPase-coupled monoatomic cation transmembrane transporter activity"/>
    <property type="evidence" value="ECO:0007669"/>
    <property type="project" value="InterPro"/>
</dbReference>
<protein>
    <submittedName>
        <fullName evidence="8">Heavy metal translocatin</fullName>
    </submittedName>
</protein>
<comment type="subcellular location">
    <subcellularLocation>
        <location evidence="1 6">Membrane</location>
    </subcellularLocation>
</comment>
<keyword evidence="3 6" id="KW-0479">Metal-binding</keyword>
<dbReference type="Pfam" id="PF00702">
    <property type="entry name" value="Hydrolase"/>
    <property type="match status" value="1"/>
</dbReference>
<feature type="transmembrane region" description="Helical" evidence="6">
    <location>
        <begin position="443"/>
        <end position="469"/>
    </location>
</feature>
<dbReference type="InterPro" id="IPR018303">
    <property type="entry name" value="ATPase_P-typ_P_site"/>
</dbReference>
<dbReference type="Gene3D" id="2.70.150.10">
    <property type="entry name" value="Calcium-transporting ATPase, cytoplasmic transduction domain A"/>
    <property type="match status" value="1"/>
</dbReference>
<evidence type="ECO:0000256" key="5">
    <source>
        <dbReference type="ARBA" id="ARBA00023136"/>
    </source>
</evidence>
<feature type="transmembrane region" description="Helical" evidence="6">
    <location>
        <begin position="401"/>
        <end position="423"/>
    </location>
</feature>
<comment type="caution">
    <text evidence="8">The sequence shown here is derived from an EMBL/GenBank/DDBJ whole genome shotgun (WGS) entry which is preliminary data.</text>
</comment>
<evidence type="ECO:0000256" key="4">
    <source>
        <dbReference type="ARBA" id="ARBA00022989"/>
    </source>
</evidence>
<dbReference type="InterPro" id="IPR036412">
    <property type="entry name" value="HAD-like_sf"/>
</dbReference>
<dbReference type="InterPro" id="IPR023299">
    <property type="entry name" value="ATPase_P-typ_cyto_dom_N"/>
</dbReference>
<dbReference type="NCBIfam" id="TIGR01494">
    <property type="entry name" value="ATPase_P-type"/>
    <property type="match status" value="2"/>
</dbReference>
<dbReference type="InterPro" id="IPR059000">
    <property type="entry name" value="ATPase_P-type_domA"/>
</dbReference>
<feature type="transmembrane region" description="Helical" evidence="6">
    <location>
        <begin position="218"/>
        <end position="236"/>
    </location>
</feature>
<dbReference type="InterPro" id="IPR023214">
    <property type="entry name" value="HAD_sf"/>
</dbReference>
<dbReference type="InterPro" id="IPR006121">
    <property type="entry name" value="HMA_dom"/>
</dbReference>
<dbReference type="GO" id="GO:0016020">
    <property type="term" value="C:membrane"/>
    <property type="evidence" value="ECO:0007669"/>
    <property type="project" value="UniProtKB-SubCell"/>
</dbReference>
<dbReference type="GO" id="GO:0046872">
    <property type="term" value="F:metal ion binding"/>
    <property type="evidence" value="ECO:0007669"/>
    <property type="project" value="UniProtKB-KW"/>
</dbReference>